<evidence type="ECO:0000256" key="13">
    <source>
        <dbReference type="PIRNR" id="PIRNR001461"/>
    </source>
</evidence>
<evidence type="ECO:0000256" key="7">
    <source>
        <dbReference type="ARBA" id="ARBA00009541"/>
    </source>
</evidence>
<proteinExistence type="inferred from homology"/>
<keyword evidence="12" id="KW-0170">Cobalt</keyword>
<dbReference type="InterPro" id="IPR011060">
    <property type="entry name" value="RibuloseP-bd_barrel"/>
</dbReference>
<dbReference type="EC" id="5.1.3.1" evidence="8 13"/>
<dbReference type="InterPro" id="IPR026019">
    <property type="entry name" value="Ribul_P_3_epim"/>
</dbReference>
<dbReference type="InterPro" id="IPR000056">
    <property type="entry name" value="Ribul_P_3_epim-like"/>
</dbReference>
<evidence type="ECO:0000313" key="14">
    <source>
        <dbReference type="EMBL" id="QGN17544.1"/>
    </source>
</evidence>
<comment type="cofactor">
    <cofactor evidence="4">
        <name>Zn(2+)</name>
        <dbReference type="ChEBI" id="CHEBI:29105"/>
    </cofactor>
</comment>
<sequence length="236" mass="25861">MVQPIIAPSILASDFCNLGCECHKVINSGAEWLHIDIMDGHFVPNMSLGQPVVESLRKVIGKYNDPDTKLPKAFFDCHMMVSEPEKWVEDFARIGCDQFTFHYEATKDPKGLVELIKKHGMKAACAVKPGTPVDVLYELAPELDMALVMTVEPGFGGQKFMSDMMSKVKDLRERFPTLNIQVDGGLGKQNVEQASEAGANVIVAGTSVFRSDDPADVIGFMKSKVKDALVAKDLLA</sequence>
<keyword evidence="10" id="KW-0479">Metal-binding</keyword>
<keyword evidence="13" id="KW-0119">Carbohydrate metabolism</keyword>
<gene>
    <name evidence="14" type="primary">RPE1</name>
    <name evidence="14" type="ORF">FIM1_4280</name>
</gene>
<evidence type="ECO:0000256" key="6">
    <source>
        <dbReference type="ARBA" id="ARBA00005016"/>
    </source>
</evidence>
<evidence type="ECO:0000256" key="10">
    <source>
        <dbReference type="ARBA" id="ARBA00022723"/>
    </source>
</evidence>
<dbReference type="Pfam" id="PF00834">
    <property type="entry name" value="Ribul_P_3_epim"/>
    <property type="match status" value="1"/>
</dbReference>
<dbReference type="Gene3D" id="3.20.20.70">
    <property type="entry name" value="Aldolase class I"/>
    <property type="match status" value="1"/>
</dbReference>
<evidence type="ECO:0000256" key="1">
    <source>
        <dbReference type="ARBA" id="ARBA00001782"/>
    </source>
</evidence>
<evidence type="ECO:0000256" key="12">
    <source>
        <dbReference type="ARBA" id="ARBA00023285"/>
    </source>
</evidence>
<evidence type="ECO:0000256" key="5">
    <source>
        <dbReference type="ARBA" id="ARBA00001954"/>
    </source>
</evidence>
<evidence type="ECO:0000256" key="9">
    <source>
        <dbReference type="ARBA" id="ARBA00013920"/>
    </source>
</evidence>
<evidence type="ECO:0000313" key="15">
    <source>
        <dbReference type="Proteomes" id="UP000422736"/>
    </source>
</evidence>
<comment type="cofactor">
    <cofactor evidence="3">
        <name>Co(2+)</name>
        <dbReference type="ChEBI" id="CHEBI:48828"/>
    </cofactor>
</comment>
<dbReference type="CDD" id="cd00429">
    <property type="entry name" value="RPE"/>
    <property type="match status" value="1"/>
</dbReference>
<dbReference type="NCBIfam" id="NF004076">
    <property type="entry name" value="PRK05581.1-4"/>
    <property type="match status" value="1"/>
</dbReference>
<evidence type="ECO:0000256" key="2">
    <source>
        <dbReference type="ARBA" id="ARBA00001936"/>
    </source>
</evidence>
<dbReference type="EMBL" id="CP015059">
    <property type="protein sequence ID" value="QGN17544.1"/>
    <property type="molecule type" value="Genomic_DNA"/>
</dbReference>
<evidence type="ECO:0000256" key="3">
    <source>
        <dbReference type="ARBA" id="ARBA00001941"/>
    </source>
</evidence>
<dbReference type="Proteomes" id="UP000422736">
    <property type="component" value="Chromosome 6"/>
</dbReference>
<organism evidence="14 15">
    <name type="scientific">Kluyveromyces marxianus</name>
    <name type="common">Yeast</name>
    <name type="synonym">Candida kefyr</name>
    <dbReference type="NCBI Taxonomy" id="4911"/>
    <lineage>
        <taxon>Eukaryota</taxon>
        <taxon>Fungi</taxon>
        <taxon>Dikarya</taxon>
        <taxon>Ascomycota</taxon>
        <taxon>Saccharomycotina</taxon>
        <taxon>Saccharomycetes</taxon>
        <taxon>Saccharomycetales</taxon>
        <taxon>Saccharomycetaceae</taxon>
        <taxon>Kluyveromyces</taxon>
    </lineage>
</organism>
<comment type="cofactor">
    <cofactor evidence="5">
        <name>Fe(2+)</name>
        <dbReference type="ChEBI" id="CHEBI:29033"/>
    </cofactor>
</comment>
<keyword evidence="15" id="KW-1185">Reference proteome</keyword>
<dbReference type="HAMAP" id="MF_02227">
    <property type="entry name" value="RPE"/>
    <property type="match status" value="1"/>
</dbReference>
<evidence type="ECO:0000256" key="4">
    <source>
        <dbReference type="ARBA" id="ARBA00001947"/>
    </source>
</evidence>
<name>A0ABX6F0M8_KLUMA</name>
<keyword evidence="11 13" id="KW-0413">Isomerase</keyword>
<comment type="pathway">
    <text evidence="6">Carbohydrate degradation; pentose phosphate pathway; D-xylulose 5-phosphate from D-ribulose 5-phosphate (non-oxidative stage): step 1/1.</text>
</comment>
<reference evidence="14 15" key="2">
    <citation type="submission" date="2019-11" db="EMBL/GenBank/DDBJ databases">
        <authorList>
            <person name="Lu H."/>
        </authorList>
    </citation>
    <scope>NUCLEOTIDE SEQUENCE [LARGE SCALE GENOMIC DNA]</scope>
    <source>
        <strain evidence="14 15">FIM1</strain>
    </source>
</reference>
<comment type="cofactor">
    <cofactor evidence="2">
        <name>Mn(2+)</name>
        <dbReference type="ChEBI" id="CHEBI:29035"/>
    </cofactor>
</comment>
<evidence type="ECO:0000256" key="8">
    <source>
        <dbReference type="ARBA" id="ARBA00013188"/>
    </source>
</evidence>
<evidence type="ECO:0000256" key="11">
    <source>
        <dbReference type="ARBA" id="ARBA00023235"/>
    </source>
</evidence>
<dbReference type="PROSITE" id="PS01086">
    <property type="entry name" value="RIBUL_P_3_EPIMER_2"/>
    <property type="match status" value="1"/>
</dbReference>
<dbReference type="PIRSF" id="PIRSF001461">
    <property type="entry name" value="RPE"/>
    <property type="match status" value="1"/>
</dbReference>
<comment type="similarity">
    <text evidence="7 13">Belongs to the ribulose-phosphate 3-epimerase family.</text>
</comment>
<protein>
    <recommendedName>
        <fullName evidence="9 13">Ribulose-phosphate 3-epimerase</fullName>
        <ecNumber evidence="8 13">5.1.3.1</ecNumber>
    </recommendedName>
</protein>
<dbReference type="SUPFAM" id="SSF51366">
    <property type="entry name" value="Ribulose-phoshate binding barrel"/>
    <property type="match status" value="1"/>
</dbReference>
<dbReference type="NCBIfam" id="TIGR01163">
    <property type="entry name" value="rpe"/>
    <property type="match status" value="1"/>
</dbReference>
<dbReference type="InterPro" id="IPR013785">
    <property type="entry name" value="Aldolase_TIM"/>
</dbReference>
<comment type="catalytic activity">
    <reaction evidence="1 13">
        <text>D-ribulose 5-phosphate = D-xylulose 5-phosphate</text>
        <dbReference type="Rhea" id="RHEA:13677"/>
        <dbReference type="ChEBI" id="CHEBI:57737"/>
        <dbReference type="ChEBI" id="CHEBI:58121"/>
        <dbReference type="EC" id="5.1.3.1"/>
    </reaction>
</comment>
<dbReference type="PROSITE" id="PS01085">
    <property type="entry name" value="RIBUL_P_3_EPIMER_1"/>
    <property type="match status" value="1"/>
</dbReference>
<dbReference type="PANTHER" id="PTHR11749">
    <property type="entry name" value="RIBULOSE-5-PHOSPHATE-3-EPIMERASE"/>
    <property type="match status" value="1"/>
</dbReference>
<reference evidence="14 15" key="1">
    <citation type="submission" date="2016-03" db="EMBL/GenBank/DDBJ databases">
        <title>How can Kluyveromyces marxianus grow so fast - potential evolutionary course in Saccharomyces Complex revealed by comparative genomics.</title>
        <authorList>
            <person name="Mo W."/>
            <person name="Lu W."/>
            <person name="Yang X."/>
            <person name="Qi J."/>
            <person name="Lv H."/>
        </authorList>
    </citation>
    <scope>NUCLEOTIDE SEQUENCE [LARGE SCALE GENOMIC DNA]</scope>
    <source>
        <strain evidence="14 15">FIM1</strain>
    </source>
</reference>
<accession>A0ABX6F0M8</accession>